<feature type="domain" description="K Homology" evidence="4">
    <location>
        <begin position="361"/>
        <end position="431"/>
    </location>
</feature>
<reference evidence="5" key="1">
    <citation type="submission" date="2021-03" db="EMBL/GenBank/DDBJ databases">
        <authorList>
            <consortium name="Genoscope - CEA"/>
            <person name="William W."/>
        </authorList>
    </citation>
    <scope>NUCLEOTIDE SEQUENCE</scope>
    <source>
        <strain evidence="5">Doubled-haploid Pahang</strain>
    </source>
</reference>
<name>A0A8D7FRE2_MUSAM</name>
<evidence type="ECO:0000313" key="5">
    <source>
        <dbReference type="EMBL" id="CAG1863112.1"/>
    </source>
</evidence>
<gene>
    <name evidence="5" type="ORF">GSMUA_25160.1</name>
</gene>
<dbReference type="InterPro" id="IPR036612">
    <property type="entry name" value="KH_dom_type_1_sf"/>
</dbReference>
<dbReference type="Pfam" id="PF00013">
    <property type="entry name" value="KH_1"/>
    <property type="match status" value="3"/>
</dbReference>
<dbReference type="SUPFAM" id="SSF54791">
    <property type="entry name" value="Eukaryotic type KH-domain (KH-domain type I)"/>
    <property type="match status" value="3"/>
</dbReference>
<dbReference type="PANTHER" id="PTHR10288">
    <property type="entry name" value="KH DOMAIN CONTAINING RNA BINDING PROTEIN"/>
    <property type="match status" value="1"/>
</dbReference>
<feature type="region of interest" description="Disordered" evidence="3">
    <location>
        <begin position="1"/>
        <end position="77"/>
    </location>
</feature>
<dbReference type="CDD" id="cd22460">
    <property type="entry name" value="KH-I_PEPPER_rpt2_like"/>
    <property type="match status" value="1"/>
</dbReference>
<protein>
    <submittedName>
        <fullName evidence="5">(wild Malaysian banana) hypothetical protein</fullName>
    </submittedName>
</protein>
<feature type="domain" description="K Homology" evidence="4">
    <location>
        <begin position="85"/>
        <end position="158"/>
    </location>
</feature>
<evidence type="ECO:0000256" key="2">
    <source>
        <dbReference type="PROSITE-ProRule" id="PRU00117"/>
    </source>
</evidence>
<feature type="domain" description="K Homology" evidence="4">
    <location>
        <begin position="179"/>
        <end position="256"/>
    </location>
</feature>
<accession>A0A8D7FRE2</accession>
<dbReference type="CDD" id="cd22459">
    <property type="entry name" value="KH-I_PEPPER_rpt1_like"/>
    <property type="match status" value="1"/>
</dbReference>
<keyword evidence="2" id="KW-0694">RNA-binding</keyword>
<dbReference type="SMART" id="SM00322">
    <property type="entry name" value="KH"/>
    <property type="match status" value="3"/>
</dbReference>
<evidence type="ECO:0000256" key="3">
    <source>
        <dbReference type="SAM" id="MobiDB-lite"/>
    </source>
</evidence>
<dbReference type="Gene3D" id="3.30.1370.10">
    <property type="entry name" value="K Homology domain, type 1"/>
    <property type="match status" value="3"/>
</dbReference>
<dbReference type="CDD" id="cd22461">
    <property type="entry name" value="KH-I_PEPPER_like_rpt3"/>
    <property type="match status" value="1"/>
</dbReference>
<evidence type="ECO:0000259" key="4">
    <source>
        <dbReference type="SMART" id="SM00322"/>
    </source>
</evidence>
<proteinExistence type="predicted"/>
<feature type="compositionally biased region" description="Acidic residues" evidence="3">
    <location>
        <begin position="31"/>
        <end position="57"/>
    </location>
</feature>
<dbReference type="InterPro" id="IPR004088">
    <property type="entry name" value="KH_dom_type_1"/>
</dbReference>
<evidence type="ECO:0000256" key="1">
    <source>
        <dbReference type="ARBA" id="ARBA00022737"/>
    </source>
</evidence>
<dbReference type="PROSITE" id="PS50084">
    <property type="entry name" value="KH_TYPE_1"/>
    <property type="match status" value="3"/>
</dbReference>
<organism evidence="5">
    <name type="scientific">Musa acuminata subsp. malaccensis</name>
    <name type="common">Wild banana</name>
    <name type="synonym">Musa malaccensis</name>
    <dbReference type="NCBI Taxonomy" id="214687"/>
    <lineage>
        <taxon>Eukaryota</taxon>
        <taxon>Viridiplantae</taxon>
        <taxon>Streptophyta</taxon>
        <taxon>Embryophyta</taxon>
        <taxon>Tracheophyta</taxon>
        <taxon>Spermatophyta</taxon>
        <taxon>Magnoliopsida</taxon>
        <taxon>Liliopsida</taxon>
        <taxon>Zingiberales</taxon>
        <taxon>Musaceae</taxon>
        <taxon>Musa</taxon>
    </lineage>
</organism>
<dbReference type="AlphaFoldDB" id="A0A8D7FRE2"/>
<dbReference type="GO" id="GO:0003723">
    <property type="term" value="F:RNA binding"/>
    <property type="evidence" value="ECO:0007669"/>
    <property type="project" value="UniProtKB-UniRule"/>
</dbReference>
<dbReference type="EMBL" id="HG996475">
    <property type="protein sequence ID" value="CAG1863112.1"/>
    <property type="molecule type" value="Genomic_DNA"/>
</dbReference>
<dbReference type="InterPro" id="IPR004087">
    <property type="entry name" value="KH_dom"/>
</dbReference>
<sequence>MAAVPDYTAGNETPADAEPMAEAPSSPTAEVETEQNDADADVGAEEAAEAAAEEEPARDEAPPEAGASVQGGGGLEVKKWPGWPGDNVFRLIVPLLKVGSIIGRKGELIKKLCEETKARVRILEGPIGVNDRIVLISGKEEPEAEISPAMDAVVRIFKRVNGISDIAVDGTNLGSAAPGTCSVRLLVAASQAVNLIGKKGEAIRTIQESSNATVRVLTGSMCELPLYAAPDERTVDIQGEPIKVLKALEAVIQHLRKFLVDHSVLPLFEKSYNAPVMQDRSVDAWGENTRSLSHTVQQSSICNDYGLPLKHDSFFYDHEPQLDSQIPRSGLALYGQDPAVPGLRSSALGRSGSALEVLDPAQVTHKMQIPLMHAEDIIGLGGGNIAYIRRSSGAFITVQETRGLPDEITVEIKGTTSQVHLAQQLIQEFIAGRREPLSSSYEGLDTGLRSSYSQLASPAYRSSSHASQSYGGGYRSSGLGGGGGYGGYRL</sequence>
<keyword evidence="1" id="KW-0677">Repeat</keyword>